<keyword evidence="8" id="KW-1185">Reference proteome</keyword>
<accession>A0AAD8XX96</accession>
<feature type="domain" description="PPIase cyclophilin-type" evidence="6">
    <location>
        <begin position="153"/>
        <end position="292"/>
    </location>
</feature>
<dbReference type="Proteomes" id="UP001224775">
    <property type="component" value="Unassembled WGS sequence"/>
</dbReference>
<reference evidence="7" key="1">
    <citation type="submission" date="2023-06" db="EMBL/GenBank/DDBJ databases">
        <title>Survivors Of The Sea: Transcriptome response of Skeletonema marinoi to long-term dormancy.</title>
        <authorList>
            <person name="Pinder M.I.M."/>
            <person name="Kourtchenko O."/>
            <person name="Robertson E.K."/>
            <person name="Larsson T."/>
            <person name="Maumus F."/>
            <person name="Osuna-Cruz C.M."/>
            <person name="Vancaester E."/>
            <person name="Stenow R."/>
            <person name="Vandepoele K."/>
            <person name="Ploug H."/>
            <person name="Bruchert V."/>
            <person name="Godhe A."/>
            <person name="Topel M."/>
        </authorList>
    </citation>
    <scope>NUCLEOTIDE SEQUENCE</scope>
    <source>
        <strain evidence="7">R05AC</strain>
    </source>
</reference>
<protein>
    <recommendedName>
        <fullName evidence="1">peptidylprolyl isomerase</fullName>
        <ecNumber evidence="1">5.2.1.8</ecNumber>
    </recommendedName>
</protein>
<dbReference type="Gene3D" id="2.40.100.10">
    <property type="entry name" value="Cyclophilin-like"/>
    <property type="match status" value="1"/>
</dbReference>
<comment type="caution">
    <text evidence="7">The sequence shown here is derived from an EMBL/GenBank/DDBJ whole genome shotgun (WGS) entry which is preliminary data.</text>
</comment>
<dbReference type="AlphaFoldDB" id="A0AAD8XX96"/>
<dbReference type="Pfam" id="PF00160">
    <property type="entry name" value="Pro_isomerase"/>
    <property type="match status" value="1"/>
</dbReference>
<keyword evidence="5" id="KW-1133">Transmembrane helix</keyword>
<proteinExistence type="predicted"/>
<evidence type="ECO:0000259" key="6">
    <source>
        <dbReference type="PROSITE" id="PS50072"/>
    </source>
</evidence>
<dbReference type="PROSITE" id="PS50072">
    <property type="entry name" value="CSA_PPIASE_2"/>
    <property type="match status" value="1"/>
</dbReference>
<dbReference type="EMBL" id="JATAAI010000035">
    <property type="protein sequence ID" value="KAK1735157.1"/>
    <property type="molecule type" value="Genomic_DNA"/>
</dbReference>
<dbReference type="InterPro" id="IPR002130">
    <property type="entry name" value="Cyclophilin-type_PPIase_dom"/>
</dbReference>
<name>A0AAD8XX96_9STRA</name>
<keyword evidence="3 7" id="KW-0413">Isomerase</keyword>
<dbReference type="PRINTS" id="PR00153">
    <property type="entry name" value="CSAPPISMRASE"/>
</dbReference>
<keyword evidence="5" id="KW-0812">Transmembrane</keyword>
<sequence>MSAPTLSDIDDAMEMQSIPVGYRDTPQDEEDDDDDEDTFSGDDEIDELGMIAASSPQPNQKDPALKRHSYLTYIFVGLAAIALLVEVLRGKDGSLSLNARTKATSDDLSTSSGTTGDNLIIEFTVANLRTNSANCSHVGKMLQCIPQHNNATNKFRIELHKSWAPIGVKRFQELTEANFWDDARIFRVVPNFVSQFGISSYPDVQKYYDSLGNLKDDKVIGSNKRGTLTFATSGRNTRTTQLFINTADNKFLDKQGFSPIGEVLAAGDGYGSMDVVDEMYSKYGEDPDQGMIKEEGKDYLEEKYPLLSYFVTAVFV</sequence>
<dbReference type="EC" id="5.2.1.8" evidence="1"/>
<feature type="transmembrane region" description="Helical" evidence="5">
    <location>
        <begin position="70"/>
        <end position="88"/>
    </location>
</feature>
<evidence type="ECO:0000256" key="4">
    <source>
        <dbReference type="SAM" id="MobiDB-lite"/>
    </source>
</evidence>
<evidence type="ECO:0000256" key="2">
    <source>
        <dbReference type="ARBA" id="ARBA00023110"/>
    </source>
</evidence>
<evidence type="ECO:0000256" key="1">
    <source>
        <dbReference type="ARBA" id="ARBA00013194"/>
    </source>
</evidence>
<evidence type="ECO:0000256" key="5">
    <source>
        <dbReference type="SAM" id="Phobius"/>
    </source>
</evidence>
<dbReference type="GO" id="GO:0003755">
    <property type="term" value="F:peptidyl-prolyl cis-trans isomerase activity"/>
    <property type="evidence" value="ECO:0007669"/>
    <property type="project" value="UniProtKB-KW"/>
</dbReference>
<dbReference type="InterPro" id="IPR044665">
    <property type="entry name" value="E_coli_cyclophilin_A-like"/>
</dbReference>
<organism evidence="7 8">
    <name type="scientific">Skeletonema marinoi</name>
    <dbReference type="NCBI Taxonomy" id="267567"/>
    <lineage>
        <taxon>Eukaryota</taxon>
        <taxon>Sar</taxon>
        <taxon>Stramenopiles</taxon>
        <taxon>Ochrophyta</taxon>
        <taxon>Bacillariophyta</taxon>
        <taxon>Coscinodiscophyceae</taxon>
        <taxon>Thalassiosirophycidae</taxon>
        <taxon>Thalassiosirales</taxon>
        <taxon>Skeletonemataceae</taxon>
        <taxon>Skeletonema</taxon>
        <taxon>Skeletonema marinoi-dohrnii complex</taxon>
    </lineage>
</organism>
<feature type="region of interest" description="Disordered" evidence="4">
    <location>
        <begin position="1"/>
        <end position="44"/>
    </location>
</feature>
<dbReference type="PANTHER" id="PTHR43246">
    <property type="entry name" value="PEPTIDYL-PROLYL CIS-TRANS ISOMERASE CYP38, CHLOROPLASTIC"/>
    <property type="match status" value="1"/>
</dbReference>
<feature type="compositionally biased region" description="Acidic residues" evidence="4">
    <location>
        <begin position="27"/>
        <end position="44"/>
    </location>
</feature>
<evidence type="ECO:0000256" key="3">
    <source>
        <dbReference type="ARBA" id="ARBA00023235"/>
    </source>
</evidence>
<keyword evidence="2" id="KW-0697">Rotamase</keyword>
<dbReference type="InterPro" id="IPR029000">
    <property type="entry name" value="Cyclophilin-like_dom_sf"/>
</dbReference>
<dbReference type="SUPFAM" id="SSF50891">
    <property type="entry name" value="Cyclophilin-like"/>
    <property type="match status" value="1"/>
</dbReference>
<evidence type="ECO:0000313" key="7">
    <source>
        <dbReference type="EMBL" id="KAK1735157.1"/>
    </source>
</evidence>
<gene>
    <name evidence="7" type="ORF">QTG54_014223</name>
</gene>
<keyword evidence="5" id="KW-0472">Membrane</keyword>
<evidence type="ECO:0000313" key="8">
    <source>
        <dbReference type="Proteomes" id="UP001224775"/>
    </source>
</evidence>